<accession>A0A0L0ULB8</accession>
<keyword evidence="3" id="KW-1185">Reference proteome</keyword>
<proteinExistence type="predicted"/>
<feature type="non-terminal residue" evidence="2">
    <location>
        <position position="1"/>
    </location>
</feature>
<sequence length="127" mass="13879">HENGAQPYTADEISKGINDSVNDVRWSGLRYQNNLFNQRQSGVFEQGDSTVPLTAQSPKASETQVSLFTPKTDGEAAMGQITEAMSKAMDENKFQLEITLVNPQTGERRKVQTEGGGRVALSMQSIS</sequence>
<protein>
    <submittedName>
        <fullName evidence="2">Uncharacterized protein</fullName>
    </submittedName>
</protein>
<gene>
    <name evidence="2" type="ORF">PSTG_18727</name>
</gene>
<dbReference type="EMBL" id="AJIL01003825">
    <property type="protein sequence ID" value="KNE87882.1"/>
    <property type="molecule type" value="Genomic_DNA"/>
</dbReference>
<organism evidence="2 3">
    <name type="scientific">Puccinia striiformis f. sp. tritici PST-78</name>
    <dbReference type="NCBI Taxonomy" id="1165861"/>
    <lineage>
        <taxon>Eukaryota</taxon>
        <taxon>Fungi</taxon>
        <taxon>Dikarya</taxon>
        <taxon>Basidiomycota</taxon>
        <taxon>Pucciniomycotina</taxon>
        <taxon>Pucciniomycetes</taxon>
        <taxon>Pucciniales</taxon>
        <taxon>Pucciniaceae</taxon>
        <taxon>Puccinia</taxon>
    </lineage>
</organism>
<reference evidence="3" key="1">
    <citation type="submission" date="2014-03" db="EMBL/GenBank/DDBJ databases">
        <title>The Genome Sequence of Puccinia striiformis f. sp. tritici PST-78.</title>
        <authorList>
            <consortium name="The Broad Institute Genome Sequencing Platform"/>
            <person name="Cuomo C."/>
            <person name="Hulbert S."/>
            <person name="Chen X."/>
            <person name="Walker B."/>
            <person name="Young S.K."/>
            <person name="Zeng Q."/>
            <person name="Gargeya S."/>
            <person name="Fitzgerald M."/>
            <person name="Haas B."/>
            <person name="Abouelleil A."/>
            <person name="Alvarado L."/>
            <person name="Arachchi H.M."/>
            <person name="Berlin A.M."/>
            <person name="Chapman S.B."/>
            <person name="Goldberg J."/>
            <person name="Griggs A."/>
            <person name="Gujja S."/>
            <person name="Hansen M."/>
            <person name="Howarth C."/>
            <person name="Imamovic A."/>
            <person name="Larimer J."/>
            <person name="McCowan C."/>
            <person name="Montmayeur A."/>
            <person name="Murphy C."/>
            <person name="Neiman D."/>
            <person name="Pearson M."/>
            <person name="Priest M."/>
            <person name="Roberts A."/>
            <person name="Saif S."/>
            <person name="Shea T."/>
            <person name="Sisk P."/>
            <person name="Sykes S."/>
            <person name="Wortman J."/>
            <person name="Nusbaum C."/>
            <person name="Birren B."/>
        </authorList>
    </citation>
    <scope>NUCLEOTIDE SEQUENCE [LARGE SCALE GENOMIC DNA]</scope>
    <source>
        <strain evidence="3">race PST-78</strain>
    </source>
</reference>
<dbReference type="AlphaFoldDB" id="A0A0L0ULB8"/>
<feature type="region of interest" description="Disordered" evidence="1">
    <location>
        <begin position="105"/>
        <end position="127"/>
    </location>
</feature>
<comment type="caution">
    <text evidence="2">The sequence shown here is derived from an EMBL/GenBank/DDBJ whole genome shotgun (WGS) entry which is preliminary data.</text>
</comment>
<evidence type="ECO:0000313" key="3">
    <source>
        <dbReference type="Proteomes" id="UP000054564"/>
    </source>
</evidence>
<evidence type="ECO:0000313" key="2">
    <source>
        <dbReference type="EMBL" id="KNE87882.1"/>
    </source>
</evidence>
<name>A0A0L0ULB8_9BASI</name>
<dbReference type="Proteomes" id="UP000054564">
    <property type="component" value="Unassembled WGS sequence"/>
</dbReference>
<evidence type="ECO:0000256" key="1">
    <source>
        <dbReference type="SAM" id="MobiDB-lite"/>
    </source>
</evidence>